<keyword evidence="1" id="KW-0472">Membrane</keyword>
<feature type="transmembrane region" description="Helical" evidence="1">
    <location>
        <begin position="80"/>
        <end position="99"/>
    </location>
</feature>
<reference evidence="2" key="1">
    <citation type="journal article" date="2020" name="mSystems">
        <title>Genome- and Community-Level Interaction Insights into Carbon Utilization and Element Cycling Functions of Hydrothermarchaeota in Hydrothermal Sediment.</title>
        <authorList>
            <person name="Zhou Z."/>
            <person name="Liu Y."/>
            <person name="Xu W."/>
            <person name="Pan J."/>
            <person name="Luo Z.H."/>
            <person name="Li M."/>
        </authorList>
    </citation>
    <scope>NUCLEOTIDE SEQUENCE [LARGE SCALE GENOMIC DNA]</scope>
    <source>
        <strain evidence="2">SpSt-143</strain>
    </source>
</reference>
<evidence type="ECO:0000313" key="2">
    <source>
        <dbReference type="EMBL" id="HER95614.1"/>
    </source>
</evidence>
<comment type="caution">
    <text evidence="2">The sequence shown here is derived from an EMBL/GenBank/DDBJ whole genome shotgun (WGS) entry which is preliminary data.</text>
</comment>
<dbReference type="Gene3D" id="1.20.210.10">
    <property type="entry name" value="Cytochrome c oxidase-like, subunit I domain"/>
    <property type="match status" value="1"/>
</dbReference>
<proteinExistence type="predicted"/>
<sequence>MPKLSRWYVKTALGYLALALLLGVALVWPTETAGWRVWQGLFWPVWIHLLTVGWLTQLIFGVAFWLFPRHSRMRPYGPQQLAWTAYPLLNAGILLRLFAEPAIAWTASPLWRGLAGLSAAFQWVAGTLMAVYLWTRVKQR</sequence>
<protein>
    <submittedName>
        <fullName evidence="2">Uncharacterized protein</fullName>
    </submittedName>
</protein>
<dbReference type="EMBL" id="DSGB01000004">
    <property type="protein sequence ID" value="HER95614.1"/>
    <property type="molecule type" value="Genomic_DNA"/>
</dbReference>
<keyword evidence="1" id="KW-0812">Transmembrane</keyword>
<keyword evidence="1" id="KW-1133">Transmembrane helix</keyword>
<dbReference type="AlphaFoldDB" id="A0A7V2AZQ3"/>
<evidence type="ECO:0000256" key="1">
    <source>
        <dbReference type="SAM" id="Phobius"/>
    </source>
</evidence>
<accession>A0A7V2AZQ3</accession>
<feature type="transmembrane region" description="Helical" evidence="1">
    <location>
        <begin position="111"/>
        <end position="134"/>
    </location>
</feature>
<feature type="transmembrane region" description="Helical" evidence="1">
    <location>
        <begin position="45"/>
        <end position="68"/>
    </location>
</feature>
<organism evidence="2">
    <name type="scientific">Rhodothermus marinus</name>
    <name type="common">Rhodothermus obamensis</name>
    <dbReference type="NCBI Taxonomy" id="29549"/>
    <lineage>
        <taxon>Bacteria</taxon>
        <taxon>Pseudomonadati</taxon>
        <taxon>Rhodothermota</taxon>
        <taxon>Rhodothermia</taxon>
        <taxon>Rhodothermales</taxon>
        <taxon>Rhodothermaceae</taxon>
        <taxon>Rhodothermus</taxon>
    </lineage>
</organism>
<gene>
    <name evidence="2" type="ORF">ENO59_03730</name>
</gene>
<name>A0A7V2AZQ3_RHOMR</name>
<dbReference type="InterPro" id="IPR036927">
    <property type="entry name" value="Cyt_c_oxase-like_su1_sf"/>
</dbReference>